<evidence type="ECO:0000256" key="6">
    <source>
        <dbReference type="SAM" id="Phobius"/>
    </source>
</evidence>
<feature type="transmembrane region" description="Helical" evidence="6">
    <location>
        <begin position="156"/>
        <end position="177"/>
    </location>
</feature>
<feature type="transmembrane region" description="Helical" evidence="6">
    <location>
        <begin position="358"/>
        <end position="377"/>
    </location>
</feature>
<reference evidence="8 9" key="1">
    <citation type="submission" date="2014-12" db="EMBL/GenBank/DDBJ databases">
        <title>Draft genome sequence of Paenibacillus kamchatkensis strain B-2647.</title>
        <authorList>
            <person name="Karlyshev A.V."/>
            <person name="Kudryashova E.B."/>
        </authorList>
    </citation>
    <scope>NUCLEOTIDE SEQUENCE [LARGE SCALE GENOMIC DNA]</scope>
    <source>
        <strain evidence="8 9">VKM B-2647</strain>
    </source>
</reference>
<evidence type="ECO:0000256" key="4">
    <source>
        <dbReference type="ARBA" id="ARBA00022989"/>
    </source>
</evidence>
<evidence type="ECO:0000256" key="2">
    <source>
        <dbReference type="ARBA" id="ARBA00022448"/>
    </source>
</evidence>
<dbReference type="InterPro" id="IPR036259">
    <property type="entry name" value="MFS_trans_sf"/>
</dbReference>
<dbReference type="Gene3D" id="1.20.1250.20">
    <property type="entry name" value="MFS general substrate transporter like domains"/>
    <property type="match status" value="2"/>
</dbReference>
<dbReference type="Proteomes" id="UP000031967">
    <property type="component" value="Unassembled WGS sequence"/>
</dbReference>
<dbReference type="PROSITE" id="PS50850">
    <property type="entry name" value="MFS"/>
    <property type="match status" value="1"/>
</dbReference>
<dbReference type="InterPro" id="IPR005829">
    <property type="entry name" value="Sugar_transporter_CS"/>
</dbReference>
<feature type="transmembrane region" description="Helical" evidence="6">
    <location>
        <begin position="232"/>
        <end position="255"/>
    </location>
</feature>
<evidence type="ECO:0000256" key="5">
    <source>
        <dbReference type="ARBA" id="ARBA00023136"/>
    </source>
</evidence>
<dbReference type="Pfam" id="PF07690">
    <property type="entry name" value="MFS_1"/>
    <property type="match status" value="1"/>
</dbReference>
<keyword evidence="4 6" id="KW-1133">Transmembrane helix</keyword>
<keyword evidence="2" id="KW-0813">Transport</keyword>
<comment type="caution">
    <text evidence="8">The sequence shown here is derived from an EMBL/GenBank/DDBJ whole genome shotgun (WGS) entry which is preliminary data.</text>
</comment>
<feature type="transmembrane region" description="Helical" evidence="6">
    <location>
        <begin position="275"/>
        <end position="294"/>
    </location>
</feature>
<organism evidence="8 9">
    <name type="scientific">Gordoniibacillus kamchatkensis</name>
    <dbReference type="NCBI Taxonomy" id="1590651"/>
    <lineage>
        <taxon>Bacteria</taxon>
        <taxon>Bacillati</taxon>
        <taxon>Bacillota</taxon>
        <taxon>Bacilli</taxon>
        <taxon>Bacillales</taxon>
        <taxon>Paenibacillaceae</taxon>
        <taxon>Gordoniibacillus</taxon>
    </lineage>
</organism>
<dbReference type="PANTHER" id="PTHR43129">
    <property type="entry name" value="FOSMIDOMYCIN RESISTANCE PROTEIN"/>
    <property type="match status" value="1"/>
</dbReference>
<feature type="transmembrane region" description="Helical" evidence="6">
    <location>
        <begin position="326"/>
        <end position="346"/>
    </location>
</feature>
<evidence type="ECO:0000256" key="3">
    <source>
        <dbReference type="ARBA" id="ARBA00022692"/>
    </source>
</evidence>
<evidence type="ECO:0000259" key="7">
    <source>
        <dbReference type="PROSITE" id="PS50850"/>
    </source>
</evidence>
<dbReference type="EMBL" id="JXAK01000052">
    <property type="protein sequence ID" value="KIL38752.1"/>
    <property type="molecule type" value="Genomic_DNA"/>
</dbReference>
<keyword evidence="5 6" id="KW-0472">Membrane</keyword>
<comment type="subcellular location">
    <subcellularLocation>
        <location evidence="1">Cell membrane</location>
        <topology evidence="1">Multi-pass membrane protein</topology>
    </subcellularLocation>
</comment>
<feature type="transmembrane region" description="Helical" evidence="6">
    <location>
        <begin position="389"/>
        <end position="407"/>
    </location>
</feature>
<evidence type="ECO:0000313" key="9">
    <source>
        <dbReference type="Proteomes" id="UP000031967"/>
    </source>
</evidence>
<dbReference type="PROSITE" id="PS00216">
    <property type="entry name" value="SUGAR_TRANSPORT_1"/>
    <property type="match status" value="1"/>
</dbReference>
<dbReference type="CDD" id="cd17478">
    <property type="entry name" value="MFS_FsR"/>
    <property type="match status" value="1"/>
</dbReference>
<feature type="transmembrane region" description="Helical" evidence="6">
    <location>
        <begin position="117"/>
        <end position="135"/>
    </location>
</feature>
<feature type="transmembrane region" description="Helical" evidence="6">
    <location>
        <begin position="183"/>
        <end position="205"/>
    </location>
</feature>
<dbReference type="PANTHER" id="PTHR43129:SF1">
    <property type="entry name" value="FOSMIDOMYCIN RESISTANCE PROTEIN"/>
    <property type="match status" value="1"/>
</dbReference>
<dbReference type="InterPro" id="IPR011701">
    <property type="entry name" value="MFS"/>
</dbReference>
<sequence>MTPPSGSAAAAGVPSRPLPSGSMKQTVYRILLSISLVHLLNDSIQSVIPAIFPILKNSMHLSYTQIGWISFAINFTASIMQPVVGMYTDRKPSPYMLPLGMASTLLGMLSLAFAPNYWTVLLSVVFVGLGSAAFHPEGSRVARMAAGPRRGLAQSIFQVGGNFGQSLAPIFTKLIFIPLGQFGAIWFTAVAGLAIMVQMYIASWYKGILAVTERTVKSADARSIDPERSSKVRFAIIVLILLVFCRSWYGAAIGSYYQFYLQHHYGISLERAQDFIFLFAVAGAVSTFFGGALADRFGRKNVIWFSMLGSAPLAILLPFVSLGWAYVLLVLIGVIILSSFSVTVVYAQELFPGKVGTVSGLIVGLAFGLGGVGALALGNLIDKFGLDTIMIVCGFLPLLGVLTFLLPSDKKIREWTKEA</sequence>
<keyword evidence="3 6" id="KW-0812">Transmembrane</keyword>
<protein>
    <submittedName>
        <fullName evidence="8">Fosmidomycin resistance protein</fullName>
    </submittedName>
</protein>
<dbReference type="SUPFAM" id="SSF103473">
    <property type="entry name" value="MFS general substrate transporter"/>
    <property type="match status" value="1"/>
</dbReference>
<evidence type="ECO:0000313" key="8">
    <source>
        <dbReference type="EMBL" id="KIL38752.1"/>
    </source>
</evidence>
<dbReference type="InterPro" id="IPR020846">
    <property type="entry name" value="MFS_dom"/>
</dbReference>
<name>A0ABR5ACX7_9BACL</name>
<gene>
    <name evidence="8" type="ORF">SD70_24415</name>
</gene>
<evidence type="ECO:0000256" key="1">
    <source>
        <dbReference type="ARBA" id="ARBA00004651"/>
    </source>
</evidence>
<accession>A0ABR5ACX7</accession>
<feature type="transmembrane region" description="Helical" evidence="6">
    <location>
        <begin position="301"/>
        <end position="320"/>
    </location>
</feature>
<keyword evidence="9" id="KW-1185">Reference proteome</keyword>
<feature type="transmembrane region" description="Helical" evidence="6">
    <location>
        <begin position="66"/>
        <end position="88"/>
    </location>
</feature>
<feature type="domain" description="Major facilitator superfamily (MFS) profile" evidence="7">
    <location>
        <begin position="30"/>
        <end position="411"/>
    </location>
</feature>
<proteinExistence type="predicted"/>
<dbReference type="RefSeq" id="WP_041050534.1">
    <property type="nucleotide sequence ID" value="NZ_JXAK01000052.1"/>
</dbReference>